<dbReference type="OrthoDB" id="5405297at2759"/>
<feature type="compositionally biased region" description="Polar residues" evidence="1">
    <location>
        <begin position="475"/>
        <end position="484"/>
    </location>
</feature>
<organism evidence="2 3">
    <name type="scientific">Microdochium bolleyi</name>
    <dbReference type="NCBI Taxonomy" id="196109"/>
    <lineage>
        <taxon>Eukaryota</taxon>
        <taxon>Fungi</taxon>
        <taxon>Dikarya</taxon>
        <taxon>Ascomycota</taxon>
        <taxon>Pezizomycotina</taxon>
        <taxon>Sordariomycetes</taxon>
        <taxon>Xylariomycetidae</taxon>
        <taxon>Xylariales</taxon>
        <taxon>Microdochiaceae</taxon>
        <taxon>Microdochium</taxon>
    </lineage>
</organism>
<dbReference type="InParanoid" id="A0A136J656"/>
<dbReference type="Gene3D" id="1.20.1280.50">
    <property type="match status" value="1"/>
</dbReference>
<dbReference type="Proteomes" id="UP000070501">
    <property type="component" value="Unassembled WGS sequence"/>
</dbReference>
<feature type="region of interest" description="Disordered" evidence="1">
    <location>
        <begin position="432"/>
        <end position="518"/>
    </location>
</feature>
<dbReference type="CDD" id="cd09917">
    <property type="entry name" value="F-box_SF"/>
    <property type="match status" value="1"/>
</dbReference>
<name>A0A136J656_9PEZI</name>
<feature type="compositionally biased region" description="Low complexity" evidence="1">
    <location>
        <begin position="464"/>
        <end position="474"/>
    </location>
</feature>
<dbReference type="SUPFAM" id="SSF52047">
    <property type="entry name" value="RNI-like"/>
    <property type="match status" value="1"/>
</dbReference>
<feature type="compositionally biased region" description="Gly residues" evidence="1">
    <location>
        <begin position="494"/>
        <end position="509"/>
    </location>
</feature>
<dbReference type="InterPro" id="IPR032675">
    <property type="entry name" value="LRR_dom_sf"/>
</dbReference>
<feature type="compositionally biased region" description="Gly residues" evidence="1">
    <location>
        <begin position="623"/>
        <end position="638"/>
    </location>
</feature>
<dbReference type="EMBL" id="KQ964248">
    <property type="protein sequence ID" value="KXJ92617.1"/>
    <property type="molecule type" value="Genomic_DNA"/>
</dbReference>
<evidence type="ECO:0000256" key="1">
    <source>
        <dbReference type="SAM" id="MobiDB-lite"/>
    </source>
</evidence>
<evidence type="ECO:0000313" key="3">
    <source>
        <dbReference type="Proteomes" id="UP000070501"/>
    </source>
</evidence>
<proteinExistence type="predicted"/>
<sequence>MERVKYRMYNGRQPAYYNPAVEHSSVRVPWLELPPRVLERIFTFVCPHASDETYENCESSAIEDACMLCDLRDLAHAGSVCRAWRRSAVKVMYHSIRIDSVHYCEREIDLSEKRKRKTRFDKNGAPEDPAGARLRLLCRTLRDDPTRLGVLVQYFKTPYMIREAKSGDLARTLAVLPNLKYVDLPEGLYHDDPSYHTLRLEVQARCRDFRKMTFNGGSEASLEALSFGNIWTNLEVLELGRIQMDPTKLRYTLAMLPKLRALKVSESRILDDDIFMYNDVLPAFPALEELILKNVPRLTANGLVEYLSRHDSQESLRFLFLEATGVHPATLHEVLAVANRLETLSVVEQVELGFPAQSTPTPPLTNWALRTLRYEITAAPGVGPYASVTTGYYHYLANSLFAGGMPMLSAVYVRDQTFPDLLIGLPPPVPGFGGAGQRPSSSSSMKLFNGGGFGGSPGSPGSPPKSFGLSPPSKAQQQRFSSNNPFAAPAPPFGGRGGAGGGGGSGGFPGGPPMLSLSQPLEIYTKGEDDFDWATTRMDPIDAGGSRGRGRRGHNRSASSTSGRPMSSYGLADIGQGWSNGGGARMSIVVGNGAGGFLAVPGGGGDNAAAANGRRGSATSHMGPGGAAGTSPGRGGAAAGEDFWPRPTSSSGGKGRKDLWR</sequence>
<feature type="compositionally biased region" description="Gly residues" evidence="1">
    <location>
        <begin position="592"/>
        <end position="606"/>
    </location>
</feature>
<feature type="compositionally biased region" description="Low complexity" evidence="1">
    <location>
        <begin position="607"/>
        <end position="616"/>
    </location>
</feature>
<protein>
    <submittedName>
        <fullName evidence="2">Uncharacterized protein</fullName>
    </submittedName>
</protein>
<dbReference type="STRING" id="196109.A0A136J656"/>
<feature type="compositionally biased region" description="Gly residues" evidence="1">
    <location>
        <begin position="449"/>
        <end position="458"/>
    </location>
</feature>
<gene>
    <name evidence="2" type="ORF">Micbo1qcDRAFT_160359</name>
</gene>
<accession>A0A136J656</accession>
<dbReference type="SUPFAM" id="SSF81383">
    <property type="entry name" value="F-box domain"/>
    <property type="match status" value="1"/>
</dbReference>
<dbReference type="Gene3D" id="3.80.10.10">
    <property type="entry name" value="Ribonuclease Inhibitor"/>
    <property type="match status" value="1"/>
</dbReference>
<reference evidence="3" key="1">
    <citation type="submission" date="2016-02" db="EMBL/GenBank/DDBJ databases">
        <title>Draft genome sequence of Microdochium bolleyi, a fungal endophyte of beachgrass.</title>
        <authorList>
            <consortium name="DOE Joint Genome Institute"/>
            <person name="David A.S."/>
            <person name="May G."/>
            <person name="Haridas S."/>
            <person name="Lim J."/>
            <person name="Wang M."/>
            <person name="Labutti K."/>
            <person name="Lipzen A."/>
            <person name="Barry K."/>
            <person name="Grigoriev I.V."/>
        </authorList>
    </citation>
    <scope>NUCLEOTIDE SEQUENCE [LARGE SCALE GENOMIC DNA]</scope>
    <source>
        <strain evidence="3">J235TASD1</strain>
    </source>
</reference>
<dbReference type="AlphaFoldDB" id="A0A136J656"/>
<evidence type="ECO:0000313" key="2">
    <source>
        <dbReference type="EMBL" id="KXJ92617.1"/>
    </source>
</evidence>
<keyword evidence="3" id="KW-1185">Reference proteome</keyword>
<dbReference type="InterPro" id="IPR036047">
    <property type="entry name" value="F-box-like_dom_sf"/>
</dbReference>
<feature type="region of interest" description="Disordered" evidence="1">
    <location>
        <begin position="535"/>
        <end position="661"/>
    </location>
</feature>